<evidence type="ECO:0000313" key="4">
    <source>
        <dbReference type="Proteomes" id="UP000029864"/>
    </source>
</evidence>
<feature type="domain" description="Helicase ATP-binding" evidence="1">
    <location>
        <begin position="287"/>
        <end position="518"/>
    </location>
</feature>
<dbReference type="InterPro" id="IPR040980">
    <property type="entry name" value="SWI2_SNF2"/>
</dbReference>
<proteinExistence type="predicted"/>
<dbReference type="GO" id="GO:0009035">
    <property type="term" value="F:type I site-specific deoxyribonuclease activity"/>
    <property type="evidence" value="ECO:0007669"/>
    <property type="project" value="UniProtKB-EC"/>
</dbReference>
<dbReference type="InterPro" id="IPR027417">
    <property type="entry name" value="P-loop_NTPase"/>
</dbReference>
<dbReference type="EC" id="3.1.21.3" evidence="3"/>
<dbReference type="STRING" id="1001240.GY21_16760"/>
<evidence type="ECO:0000313" key="3">
    <source>
        <dbReference type="EMBL" id="MBB5640991.1"/>
    </source>
</evidence>
<accession>A0A099J1E0</accession>
<dbReference type="PANTHER" id="PTHR42927">
    <property type="entry name" value="HELICASE SUPERFAMILY 1 AND 2 DOMAIN-CONTAINING PROTEIN"/>
    <property type="match status" value="1"/>
</dbReference>
<evidence type="ECO:0000313" key="5">
    <source>
        <dbReference type="Proteomes" id="UP000561726"/>
    </source>
</evidence>
<evidence type="ECO:0000313" key="2">
    <source>
        <dbReference type="EMBL" id="KGJ72234.1"/>
    </source>
</evidence>
<dbReference type="Gene3D" id="3.40.50.300">
    <property type="entry name" value="P-loop containing nucleotide triphosphate hydrolases"/>
    <property type="match status" value="2"/>
</dbReference>
<dbReference type="EMBL" id="JACHBQ010000001">
    <property type="protein sequence ID" value="MBB5640991.1"/>
    <property type="molecule type" value="Genomic_DNA"/>
</dbReference>
<dbReference type="SMART" id="SM00487">
    <property type="entry name" value="DEXDc"/>
    <property type="match status" value="1"/>
</dbReference>
<comment type="caution">
    <text evidence="2">The sequence shown here is derived from an EMBL/GenBank/DDBJ whole genome shotgun (WGS) entry which is preliminary data.</text>
</comment>
<reference evidence="3 5" key="2">
    <citation type="submission" date="2020-08" db="EMBL/GenBank/DDBJ databases">
        <title>Sequencing the genomes of 1000 actinobacteria strains.</title>
        <authorList>
            <person name="Klenk H.-P."/>
        </authorList>
    </citation>
    <scope>NUCLEOTIDE SEQUENCE [LARGE SCALE GENOMIC DNA]</scope>
    <source>
        <strain evidence="3 5">DSM 21065</strain>
    </source>
</reference>
<keyword evidence="2" id="KW-0255">Endonuclease</keyword>
<dbReference type="SUPFAM" id="SSF52540">
    <property type="entry name" value="P-loop containing nucleoside triphosphate hydrolases"/>
    <property type="match status" value="1"/>
</dbReference>
<dbReference type="InterPro" id="IPR055180">
    <property type="entry name" value="HsdR_RecA-like_helicase_dom_2"/>
</dbReference>
<dbReference type="REBASE" id="98827">
    <property type="entry name" value="CroRuGI7ORF16750P"/>
</dbReference>
<keyword evidence="3" id="KW-0378">Hydrolase</keyword>
<dbReference type="Gene3D" id="3.90.1570.50">
    <property type="match status" value="1"/>
</dbReference>
<name>A0A099J1E0_9MICO</name>
<organism evidence="2 4">
    <name type="scientific">Cryobacterium roopkundense</name>
    <dbReference type="NCBI Taxonomy" id="1001240"/>
    <lineage>
        <taxon>Bacteria</taxon>
        <taxon>Bacillati</taxon>
        <taxon>Actinomycetota</taxon>
        <taxon>Actinomycetes</taxon>
        <taxon>Micrococcales</taxon>
        <taxon>Microbacteriaceae</taxon>
        <taxon>Cryobacterium</taxon>
    </lineage>
</organism>
<keyword evidence="2" id="KW-0540">Nuclease</keyword>
<dbReference type="eggNOG" id="COG0610">
    <property type="taxonomic scope" value="Bacteria"/>
</dbReference>
<dbReference type="Proteomes" id="UP000561726">
    <property type="component" value="Unassembled WGS sequence"/>
</dbReference>
<dbReference type="AlphaFoldDB" id="A0A099J1E0"/>
<dbReference type="Pfam" id="PF18766">
    <property type="entry name" value="SWI2_SNF2"/>
    <property type="match status" value="1"/>
</dbReference>
<dbReference type="InterPro" id="IPR014001">
    <property type="entry name" value="Helicase_ATP-bd"/>
</dbReference>
<dbReference type="InterPro" id="IPR007409">
    <property type="entry name" value="Restrct_endonuc_type1_HsdR_N"/>
</dbReference>
<evidence type="ECO:0000259" key="1">
    <source>
        <dbReference type="SMART" id="SM00487"/>
    </source>
</evidence>
<dbReference type="GO" id="GO:0005524">
    <property type="term" value="F:ATP binding"/>
    <property type="evidence" value="ECO:0007669"/>
    <property type="project" value="UniProtKB-KW"/>
</dbReference>
<gene>
    <name evidence="3" type="ORF">BJ997_001539</name>
    <name evidence="2" type="ORF">GY21_16760</name>
</gene>
<dbReference type="Pfam" id="PF04313">
    <property type="entry name" value="HSDR_N"/>
    <property type="match status" value="1"/>
</dbReference>
<keyword evidence="4" id="KW-1185">Reference proteome</keyword>
<dbReference type="GO" id="GO:0009307">
    <property type="term" value="P:DNA restriction-modification system"/>
    <property type="evidence" value="ECO:0007669"/>
    <property type="project" value="UniProtKB-KW"/>
</dbReference>
<dbReference type="GO" id="GO:0003677">
    <property type="term" value="F:DNA binding"/>
    <property type="evidence" value="ECO:0007669"/>
    <property type="project" value="UniProtKB-KW"/>
</dbReference>
<dbReference type="RefSeq" id="WP_035838436.1">
    <property type="nucleotide sequence ID" value="NZ_JACHBQ010000001.1"/>
</dbReference>
<dbReference type="OrthoDB" id="9758243at2"/>
<protein>
    <submittedName>
        <fullName evidence="2">Restriction endonuclease subunit R</fullName>
    </submittedName>
    <submittedName>
        <fullName evidence="3">Type I restriction enzyme R subunit</fullName>
        <ecNumber evidence="3">3.1.21.3</ecNumber>
    </submittedName>
</protein>
<dbReference type="Pfam" id="PF22679">
    <property type="entry name" value="T1R_D3-like"/>
    <property type="match status" value="1"/>
</dbReference>
<dbReference type="EMBL" id="JPXF01000087">
    <property type="protein sequence ID" value="KGJ72234.1"/>
    <property type="molecule type" value="Genomic_DNA"/>
</dbReference>
<sequence>MGQHNEKPFEEEIALYLESQGWLYSPTGTGYDKERALFPEDVFGWLADTQPEALAKVVKPGDAASVQEKARNAILDRLAKSLDASFDSVAGVQGGTLSVLRRGFKYTPASFRMAQFRPADGLNPTTTADYGKMRLRVMRQVFYSTANQKSIDLVLFVNGLPVATLELKTDFTQSVQDAISQYRTDRNPKGEPLLSFGHRALVHFAVSNSEVFMTTHLQGPDTFFLPFNKGNDGRAGNPVNPDGSETAYLWERVLQKDAWLGILGQFMHLQVEKSIDPVTGEVEKKETLLFPRFQQWESVTKLIEAAREEGPGHRYLIQHSAGSGKTNSIAWTAHQLSTLHRADGSKVFNSVIVVTDRTVLDTQLQDAIKQIDSKTGVVIGIDSKTGGSKSSRLAEALTQGAQIIVVTIQTFPFAMAELAKLEGSLAGRSFAIIADEAHSSQTGTTSNKVKSVLNADELADLADGGEVDMEALLAVDMESRANAKNISYFAYTATPKAKTLELFGRSVDGGLPKPFHLYTMQQAIEEGFILDVLRNYTPYKVAFKLAHSGQEYHSDGPLVEKTQAVKELMQWVRLHDFNITQKVALIIEHYRENVAWRLNGKAKAMVVTGSRREVVRYKLAFDAYLKRTGHTDVRALVAFSGEVLDEDLSPDKFTEASMNTGLKGRSLPEAFKTDSFQVMLVANKYQTGFDQPLLVAMYVDKKLSGVTAVQTLSRLNRMAKGKDTTYVLDFVNDPEVIRESFEPYFKDARLSAVSDPNIVHDIKSKLDALHLYEEHEVDAAASVEVFKKGNNALAAAIAPGKDRFNKRYDAATEAGDLEEVDRLELFRSDLTSFINAYDFLSQIINFEDVAIEKHSIYYRTLARVISEKTRRSAIDLTGVSMIGYGIKKHDQQNISLTGDEELDPLKAPGSKTPVDPVLARLLEAVNQLNQLFDGDGLTAADMMGFYTYVKGKVAENEKVTTQIKVNSEQQFLASPDLGSTVTNAIVSSGTNFTAMVAEALTSDDKLAKIIDIIGRALYRDERNAA</sequence>
<dbReference type="Proteomes" id="UP000029864">
    <property type="component" value="Unassembled WGS sequence"/>
</dbReference>
<dbReference type="PANTHER" id="PTHR42927:SF1">
    <property type="entry name" value="HELICASE SUPERFAMILY 1 AND 2 DOMAIN-CONTAINING PROTEIN"/>
    <property type="match status" value="1"/>
</dbReference>
<reference evidence="2 4" key="1">
    <citation type="submission" date="2014-08" db="EMBL/GenBank/DDBJ databases">
        <authorList>
            <person name="Sisinthy S."/>
        </authorList>
    </citation>
    <scope>NUCLEOTIDE SEQUENCE [LARGE SCALE GENOMIC DNA]</scope>
    <source>
        <strain evidence="2 4">RuG17</strain>
    </source>
</reference>